<dbReference type="Pfam" id="PF00005">
    <property type="entry name" value="ABC_tran"/>
    <property type="match status" value="1"/>
</dbReference>
<dbReference type="PANTHER" id="PTHR24220">
    <property type="entry name" value="IMPORT ATP-BINDING PROTEIN"/>
    <property type="match status" value="1"/>
</dbReference>
<dbReference type="RefSeq" id="WP_006845796.1">
    <property type="nucleotide sequence ID" value="NZ_CP026847.1"/>
</dbReference>
<evidence type="ECO:0000313" key="1">
    <source>
        <dbReference type="EMBL" id="QNT64072.1"/>
    </source>
</evidence>
<dbReference type="InterPro" id="IPR015854">
    <property type="entry name" value="ABC_transpr_LolD-like"/>
</dbReference>
<dbReference type="AlphaFoldDB" id="A0A7H1MKT6"/>
<dbReference type="GO" id="GO:0005524">
    <property type="term" value="F:ATP binding"/>
    <property type="evidence" value="ECO:0007669"/>
    <property type="project" value="UniProtKB-KW"/>
</dbReference>
<dbReference type="Proteomes" id="UP000516446">
    <property type="component" value="Chromosome"/>
</dbReference>
<dbReference type="GO" id="GO:0022857">
    <property type="term" value="F:transmembrane transporter activity"/>
    <property type="evidence" value="ECO:0007669"/>
    <property type="project" value="TreeGrafter"/>
</dbReference>
<dbReference type="SMART" id="SM00382">
    <property type="entry name" value="AAA"/>
    <property type="match status" value="1"/>
</dbReference>
<dbReference type="InterPro" id="IPR017871">
    <property type="entry name" value="ABC_transporter-like_CS"/>
</dbReference>
<dbReference type="InterPro" id="IPR027417">
    <property type="entry name" value="P-loop_NTPase"/>
</dbReference>
<proteinExistence type="predicted"/>
<dbReference type="EMBL" id="CP043431">
    <property type="protein sequence ID" value="QNT64072.1"/>
    <property type="molecule type" value="Genomic_DNA"/>
</dbReference>
<evidence type="ECO:0000313" key="2">
    <source>
        <dbReference type="Proteomes" id="UP000516446"/>
    </source>
</evidence>
<keyword evidence="1" id="KW-0547">Nucleotide-binding</keyword>
<dbReference type="PROSITE" id="PS00211">
    <property type="entry name" value="ABC_TRANSPORTER_1"/>
    <property type="match status" value="1"/>
</dbReference>
<gene>
    <name evidence="1" type="ORF">FY536_01725</name>
</gene>
<organism evidence="1 2">
    <name type="scientific">Weissella koreensis</name>
    <dbReference type="NCBI Taxonomy" id="165096"/>
    <lineage>
        <taxon>Bacteria</taxon>
        <taxon>Bacillati</taxon>
        <taxon>Bacillota</taxon>
        <taxon>Bacilli</taxon>
        <taxon>Lactobacillales</taxon>
        <taxon>Lactobacillaceae</taxon>
        <taxon>Weissella</taxon>
    </lineage>
</organism>
<name>A0A7H1MKT6_9LACO</name>
<dbReference type="SUPFAM" id="SSF52540">
    <property type="entry name" value="P-loop containing nucleoside triphosphate hydrolases"/>
    <property type="match status" value="1"/>
</dbReference>
<protein>
    <submittedName>
        <fullName evidence="1">ATP-binding cassette domain-containing protein</fullName>
    </submittedName>
</protein>
<dbReference type="InterPro" id="IPR003593">
    <property type="entry name" value="AAA+_ATPase"/>
</dbReference>
<dbReference type="GO" id="GO:0005886">
    <property type="term" value="C:plasma membrane"/>
    <property type="evidence" value="ECO:0007669"/>
    <property type="project" value="TreeGrafter"/>
</dbReference>
<dbReference type="InterPro" id="IPR003439">
    <property type="entry name" value="ABC_transporter-like_ATP-bd"/>
</dbReference>
<reference evidence="1 2" key="1">
    <citation type="submission" date="2019-08" db="EMBL/GenBank/DDBJ databases">
        <authorList>
            <person name="Chang H.C."/>
            <person name="Mun S.Y."/>
        </authorList>
    </citation>
    <scope>NUCLEOTIDE SEQUENCE [LARGE SCALE GENOMIC DNA]</scope>
    <source>
        <strain evidence="1 2">SK</strain>
    </source>
</reference>
<keyword evidence="2" id="KW-1185">Reference proteome</keyword>
<dbReference type="PANTHER" id="PTHR24220:SF692">
    <property type="entry name" value="ABC TRANSPORTER DOMAIN-CONTAINING PROTEIN"/>
    <property type="match status" value="1"/>
</dbReference>
<keyword evidence="1" id="KW-0067">ATP-binding</keyword>
<dbReference type="PROSITE" id="PS50893">
    <property type="entry name" value="ABC_TRANSPORTER_2"/>
    <property type="match status" value="1"/>
</dbReference>
<sequence length="259" mass="28579">MTESSSPILELIDATVIVNQGTPNEKTILDHVNFVMQAGDFVTVLGSNGAGKSTFLNVIAGSLPLSSGQVLINGQDVTKLNEIKRTHLISRVFQDPKMGTAPRMTVAENLLLSARRGKRHRLVSRKLTKAKKDQFKTLVDQMGNGLGQRLDVATGQLSGGQRQALSFVMATITKPALLLLDEHTAALDPKTSAQLLKVTNERIHVDQLTALMITHNLEDALKFGNRLIIINAGRIEFEARDQDKERLHLNDLLDHFKKY</sequence>
<dbReference type="Gene3D" id="3.40.50.300">
    <property type="entry name" value="P-loop containing nucleotide triphosphate hydrolases"/>
    <property type="match status" value="1"/>
</dbReference>
<dbReference type="GO" id="GO:0016887">
    <property type="term" value="F:ATP hydrolysis activity"/>
    <property type="evidence" value="ECO:0007669"/>
    <property type="project" value="InterPro"/>
</dbReference>
<accession>A0A7H1MKT6</accession>